<dbReference type="InterPro" id="IPR013083">
    <property type="entry name" value="Znf_RING/FYVE/PHD"/>
</dbReference>
<evidence type="ECO:0000313" key="4">
    <source>
        <dbReference type="Proteomes" id="UP001153954"/>
    </source>
</evidence>
<dbReference type="Proteomes" id="UP001153954">
    <property type="component" value="Unassembled WGS sequence"/>
</dbReference>
<reference evidence="3" key="1">
    <citation type="submission" date="2022-03" db="EMBL/GenBank/DDBJ databases">
        <authorList>
            <person name="Tunstrom K."/>
        </authorList>
    </citation>
    <scope>NUCLEOTIDE SEQUENCE</scope>
</reference>
<dbReference type="InterPro" id="IPR002219">
    <property type="entry name" value="PKC_DAG/PE"/>
</dbReference>
<dbReference type="PANTHER" id="PTHR11505">
    <property type="entry name" value="L1 TRANSPOSABLE ELEMENT-RELATED"/>
    <property type="match status" value="1"/>
</dbReference>
<dbReference type="AlphaFoldDB" id="A0AAU9TF55"/>
<evidence type="ECO:0000313" key="3">
    <source>
        <dbReference type="EMBL" id="CAH2085364.1"/>
    </source>
</evidence>
<feature type="coiled-coil region" evidence="1">
    <location>
        <begin position="106"/>
        <end position="140"/>
    </location>
</feature>
<dbReference type="EMBL" id="CAKOGL010000004">
    <property type="protein sequence ID" value="CAH2085364.1"/>
    <property type="molecule type" value="Genomic_DNA"/>
</dbReference>
<dbReference type="InterPro" id="IPR004244">
    <property type="entry name" value="Transposase_22"/>
</dbReference>
<dbReference type="Pfam" id="PF25298">
    <property type="entry name" value="Baculo_FP_2nd"/>
    <property type="match status" value="1"/>
</dbReference>
<dbReference type="Gene3D" id="3.30.40.10">
    <property type="entry name" value="Zinc/RING finger domain, C3HC4 (zinc finger)"/>
    <property type="match status" value="1"/>
</dbReference>
<dbReference type="PROSITE" id="PS50081">
    <property type="entry name" value="ZF_DAG_PE_2"/>
    <property type="match status" value="1"/>
</dbReference>
<dbReference type="SUPFAM" id="SSF57903">
    <property type="entry name" value="FYVE/PHD zinc finger"/>
    <property type="match status" value="1"/>
</dbReference>
<dbReference type="InterPro" id="IPR011011">
    <property type="entry name" value="Znf_FYVE_PHD"/>
</dbReference>
<dbReference type="Gene3D" id="3.30.70.1820">
    <property type="entry name" value="L1 transposable element, RRM domain"/>
    <property type="match status" value="1"/>
</dbReference>
<protein>
    <recommendedName>
        <fullName evidence="2">Phorbol-ester/DAG-type domain-containing protein</fullName>
    </recommendedName>
</protein>
<comment type="caution">
    <text evidence="3">The sequence shown here is derived from an EMBL/GenBank/DDBJ whole genome shotgun (WGS) entry which is preliminary data.</text>
</comment>
<keyword evidence="1" id="KW-0175">Coiled coil</keyword>
<accession>A0AAU9TF55</accession>
<sequence>MASKCNQCGKFLSPIDGAKCNKCASVFHRTCVNLSPDSRPPTRWMCRSCCGYDSKGKSTTVTETPTSEELYEDANTQDNMEKSSTALLAEEMRLLRSEIVTVTREMASFRLELGRLNENVAEFNKRVETVEERLTSLEEKFTNKVNCEQDTSQINDVIEQLKEDINEREQMLLLNDIQIAGVPERNGENVLHLTQAISSKLGITLESRDIVSAERAGSRRFPPGGEERHRPRPVIVRLARRALRDEIIKSARVRRNTDTSDVIDGDPSRVYINEHLTRDNRLLFYKAREEGKRHGWRYTWTRDGRIYMRREMGSAVQRIRKEKDIFKIFGTV</sequence>
<feature type="domain" description="Phorbol-ester/DAG-type" evidence="2">
    <location>
        <begin position="1"/>
        <end position="46"/>
    </location>
</feature>
<evidence type="ECO:0000259" key="2">
    <source>
        <dbReference type="PROSITE" id="PS50081"/>
    </source>
</evidence>
<name>A0AAU9TF55_EUPED</name>
<proteinExistence type="predicted"/>
<keyword evidence="4" id="KW-1185">Reference proteome</keyword>
<dbReference type="InterPro" id="IPR057251">
    <property type="entry name" value="FP_C"/>
</dbReference>
<gene>
    <name evidence="3" type="ORF">EEDITHA_LOCUS1845</name>
</gene>
<organism evidence="3 4">
    <name type="scientific">Euphydryas editha</name>
    <name type="common">Edith's checkerspot</name>
    <dbReference type="NCBI Taxonomy" id="104508"/>
    <lineage>
        <taxon>Eukaryota</taxon>
        <taxon>Metazoa</taxon>
        <taxon>Ecdysozoa</taxon>
        <taxon>Arthropoda</taxon>
        <taxon>Hexapoda</taxon>
        <taxon>Insecta</taxon>
        <taxon>Pterygota</taxon>
        <taxon>Neoptera</taxon>
        <taxon>Endopterygota</taxon>
        <taxon>Lepidoptera</taxon>
        <taxon>Glossata</taxon>
        <taxon>Ditrysia</taxon>
        <taxon>Papilionoidea</taxon>
        <taxon>Nymphalidae</taxon>
        <taxon>Nymphalinae</taxon>
        <taxon>Euphydryas</taxon>
    </lineage>
</organism>
<evidence type="ECO:0000256" key="1">
    <source>
        <dbReference type="SAM" id="Coils"/>
    </source>
</evidence>